<reference evidence="2 4" key="9">
    <citation type="journal article" date="2007" name="Science">
        <title>Sequence finishing and mapping of Drosophila melanogaster heterochromatin.</title>
        <authorList>
            <person name="Hoskins R.A."/>
            <person name="Carlson J.W."/>
            <person name="Kennedy C."/>
            <person name="Acevedo D."/>
            <person name="Evans-Holm M."/>
            <person name="Frise E."/>
            <person name="Wan K.H."/>
            <person name="Park S."/>
            <person name="Mendez-Lago M."/>
            <person name="Rossi F."/>
            <person name="Villasante A."/>
            <person name="Dimitri P."/>
            <person name="Karpen G.H."/>
            <person name="Celniker S.E."/>
        </authorList>
    </citation>
    <scope>NUCLEOTIDE SEQUENCE [LARGE SCALE GENOMIC DNA]</scope>
    <source>
        <strain evidence="4">Berkeley</strain>
    </source>
</reference>
<evidence type="ECO:0000313" key="1">
    <source>
        <dbReference type="EMBL" id="AFH04380.1"/>
    </source>
</evidence>
<reference evidence="2 4" key="1">
    <citation type="journal article" date="2000" name="Science">
        <title>The genome sequence of Drosophila melanogaster.</title>
        <authorList>
            <person name="Adams M.D."/>
            <person name="Celniker S.E."/>
            <person name="Holt R.A."/>
            <person name="Evans C.A."/>
            <person name="Gocayne J.D."/>
            <person name="Amanatides P.G."/>
            <person name="Scherer S.E."/>
            <person name="Li P.W."/>
            <person name="Hoskins R.A."/>
            <person name="Galle R.F."/>
            <person name="George R.A."/>
            <person name="Lewis S.E."/>
            <person name="Richards S."/>
            <person name="Ashburner M."/>
            <person name="Henderson S.N."/>
            <person name="Sutton G.G."/>
            <person name="Wortman J.R."/>
            <person name="Yandell M.D."/>
            <person name="Zhang Q."/>
            <person name="Chen L.X."/>
            <person name="Brandon R.C."/>
            <person name="Rogers Y.H."/>
            <person name="Blazej R.G."/>
            <person name="Champe M."/>
            <person name="Pfeiffer B.D."/>
            <person name="Wan K.H."/>
            <person name="Doyle C."/>
            <person name="Baxter E.G."/>
            <person name="Helt G."/>
            <person name="Nelson C.R."/>
            <person name="Gabor G.L."/>
            <person name="Abril J.F."/>
            <person name="Agbayani A."/>
            <person name="An H.J."/>
            <person name="Andrews-Pfannkoch C."/>
            <person name="Baldwin D."/>
            <person name="Ballew R.M."/>
            <person name="Basu A."/>
            <person name="Baxendale J."/>
            <person name="Bayraktaroglu L."/>
            <person name="Beasley E.M."/>
            <person name="Beeson K.Y."/>
            <person name="Benos P.V."/>
            <person name="Berman B.P."/>
            <person name="Bhandari D."/>
            <person name="Bolshakov S."/>
            <person name="Borkova D."/>
            <person name="Botchan M.R."/>
            <person name="Bouck J."/>
            <person name="Brokstein P."/>
            <person name="Brottier P."/>
            <person name="Burtis K.C."/>
            <person name="Busam D.A."/>
            <person name="Butler H."/>
            <person name="Cadieu E."/>
            <person name="Center A."/>
            <person name="Chandra I."/>
            <person name="Cherry J.M."/>
            <person name="Cawley S."/>
            <person name="Dahlke C."/>
            <person name="Davenport L.B."/>
            <person name="Davies P."/>
            <person name="de Pablos B."/>
            <person name="Delcher A."/>
            <person name="Deng Z."/>
            <person name="Mays A.D."/>
            <person name="Dew I."/>
            <person name="Dietz S.M."/>
            <person name="Dodson K."/>
            <person name="Doup L.E."/>
            <person name="Downes M."/>
            <person name="Dugan-Rocha S."/>
            <person name="Dunkov B.C."/>
            <person name="Dunn P."/>
            <person name="Durbin K.J."/>
            <person name="Evangelista C.C."/>
            <person name="Ferraz C."/>
            <person name="Ferriera S."/>
            <person name="Fleischmann W."/>
            <person name="Fosler C."/>
            <person name="Gabrielian A.E."/>
            <person name="Garg N.S."/>
            <person name="Gelbart W.M."/>
            <person name="Glasser K."/>
            <person name="Glodek A."/>
            <person name="Gong F."/>
            <person name="Gorrell J.H."/>
            <person name="Gu Z."/>
            <person name="Guan P."/>
            <person name="Harris M."/>
            <person name="Harris N.L."/>
            <person name="Harvey D."/>
            <person name="Heiman T.J."/>
            <person name="Hernandez J.R."/>
            <person name="Houck J."/>
            <person name="Hostin D."/>
            <person name="Houston K.A."/>
            <person name="Howland T.J."/>
            <person name="Wei M.H."/>
            <person name="Ibegwam C."/>
            <person name="Jalali M."/>
            <person name="Kalush F."/>
            <person name="Karpen G.H."/>
            <person name="Ke Z."/>
            <person name="Kennison J.A."/>
            <person name="Ketchum K.A."/>
            <person name="Kimmel B.E."/>
            <person name="Kodira C.D."/>
            <person name="Kraft C."/>
            <person name="Kravitz S."/>
            <person name="Kulp D."/>
            <person name="Lai Z."/>
            <person name="Lasko P."/>
            <person name="Lei Y."/>
            <person name="Levitsky A.A."/>
            <person name="Li J."/>
            <person name="Li Z."/>
            <person name="Liang Y."/>
            <person name="Lin X."/>
            <person name="Liu X."/>
            <person name="Mattei B."/>
            <person name="McIntosh T.C."/>
            <person name="McLeod M.P."/>
            <person name="McPherson D."/>
            <person name="Merkulov G."/>
            <person name="Milshina N.V."/>
            <person name="Mobarry C."/>
            <person name="Morris J."/>
            <person name="Moshrefi A."/>
            <person name="Mount S.M."/>
            <person name="Moy M."/>
            <person name="Murphy B."/>
            <person name="Murphy L."/>
            <person name="Muzny D.M."/>
            <person name="Nelson D.L."/>
            <person name="Nelson D.R."/>
            <person name="Nelson K.A."/>
            <person name="Nixon K."/>
            <person name="Nusskern D.R."/>
            <person name="Pacleb J.M."/>
            <person name="Palazzolo M."/>
            <person name="Pittman G.S."/>
            <person name="Pan S."/>
            <person name="Pollard J."/>
            <person name="Puri V."/>
            <person name="Reese M.G."/>
            <person name="Reinert K."/>
            <person name="Remington K."/>
            <person name="Saunders R.D."/>
            <person name="Scheeler F."/>
            <person name="Shen H."/>
            <person name="Shue B.C."/>
            <person name="Siden-Kiamos I."/>
            <person name="Simpson M."/>
            <person name="Skupski M.P."/>
            <person name="Smith T."/>
            <person name="Spier E."/>
            <person name="Spradling A.C."/>
            <person name="Stapleton M."/>
            <person name="Strong R."/>
            <person name="Sun E."/>
            <person name="Svirskas R."/>
            <person name="Tector C."/>
            <person name="Turner R."/>
            <person name="Venter E."/>
            <person name="Wang A.H."/>
            <person name="Wang X."/>
            <person name="Wang Z.Y."/>
            <person name="Wassarman D.A."/>
            <person name="Weinstock G.M."/>
            <person name="Weissenbach J."/>
            <person name="Williams S.M."/>
            <person name="WoodageT"/>
            <person name="Worley K.C."/>
            <person name="Wu D."/>
            <person name="Yang S."/>
            <person name="Yao Q.A."/>
            <person name="Ye J."/>
            <person name="Yeh R.F."/>
            <person name="Zaveri J.S."/>
            <person name="Zhan M."/>
            <person name="Zhang G."/>
            <person name="Zhao Q."/>
            <person name="Zheng L."/>
            <person name="Zheng X.H."/>
            <person name="Zhong F.N."/>
            <person name="Zhong W."/>
            <person name="Zhou X."/>
            <person name="Zhu S."/>
            <person name="Zhu X."/>
            <person name="Smith H.O."/>
            <person name="Gibbs R.A."/>
            <person name="Myers E.W."/>
            <person name="Rubin G.M."/>
            <person name="Venter J.C."/>
        </authorList>
    </citation>
    <scope>NUCLEOTIDE SEQUENCE [LARGE SCALE GENOMIC DNA]</scope>
    <source>
        <strain evidence="4">Berkeley</strain>
    </source>
</reference>
<reference evidence="2" key="14">
    <citation type="submission" date="2022-11" db="EMBL/GenBank/DDBJ databases">
        <authorList>
            <consortium name="FlyBase"/>
        </authorList>
    </citation>
    <scope>NUCLEOTIDE SEQUENCE</scope>
</reference>
<dbReference type="RefSeq" id="NP_001246709.1">
    <property type="nucleotide sequence ID" value="NM_001259780.2"/>
</dbReference>
<dbReference type="EMBL" id="AE014296">
    <property type="protein sequence ID" value="AGB94382.1"/>
    <property type="molecule type" value="Genomic_DNA"/>
</dbReference>
<dbReference type="Proteomes" id="UP000000803">
    <property type="component" value="Chromosome 3L"/>
</dbReference>
<reference evidence="4" key="3">
    <citation type="journal article" date="2002" name="Genome Biol.">
        <title>Annotation of the Drosophila melanogaster euchromatic genome: a systematic review.</title>
        <authorList>
            <person name="Misra S."/>
            <person name="Crosby M.A."/>
            <person name="Mungall C.J."/>
            <person name="Matthews B.B."/>
            <person name="Campbell K.S."/>
            <person name="Hradecky P."/>
            <person name="Huang Y."/>
            <person name="Kaminker J.S."/>
            <person name="Millburn G.H."/>
            <person name="Prochnik S.E."/>
            <person name="Smith C.D."/>
            <person name="Tupy J.L."/>
            <person name="Whitfied E.J."/>
            <person name="Bayraktaroglu L."/>
            <person name="Berman B.P."/>
            <person name="Bettencourt B.R."/>
            <person name="Celniker S.E."/>
            <person name="de Grey A.D."/>
            <person name="Drysdale R.A."/>
            <person name="Harris N.L."/>
            <person name="Richter J."/>
            <person name="Russo S."/>
            <person name="Schroeder A.J."/>
            <person name="Shu S.Q."/>
            <person name="Stapleton M."/>
            <person name="Yamada C."/>
            <person name="Ashburner M."/>
            <person name="Gelbart W.M."/>
            <person name="Rubin G.M."/>
            <person name="Lewis S.E."/>
        </authorList>
    </citation>
    <scope>GENOME REANNOTATION</scope>
    <source>
        <strain evidence="4">Berkeley</strain>
    </source>
</reference>
<dbReference type="EMBL" id="AE014296">
    <property type="protein sequence ID" value="AFH04380.1"/>
    <property type="molecule type" value="Genomic_DNA"/>
</dbReference>
<evidence type="ECO:0000313" key="4">
    <source>
        <dbReference type="Proteomes" id="UP000000803"/>
    </source>
</evidence>
<dbReference type="FlyBase" id="FBgn0262890">
    <property type="gene designation" value="CG43245"/>
</dbReference>
<dbReference type="OMA" id="RELGHMY"/>
<reference evidence="2" key="11">
    <citation type="journal article" date="2015" name="G3 (Bethesda)">
        <title>Gene Model Annotations for Drosophila melanogaster: The Rule-Benders.</title>
        <authorList>
            <consortium name="FlyBase Consortium"/>
            <person name="Crosby M.A."/>
            <person name="Gramates L.S."/>
            <person name="Dos Santos G."/>
            <person name="Matthews B.B."/>
            <person name="St Pierre S.E."/>
            <person name="Zhou P."/>
            <person name="Schroeder A.J."/>
            <person name="Falls K."/>
            <person name="Emmert D.B."/>
            <person name="Russo S.M."/>
            <person name="Gelbart W.M."/>
            <person name="null"/>
        </authorList>
    </citation>
    <scope>NUCLEOTIDE SEQUENCE</scope>
</reference>
<evidence type="ECO:0000313" key="3">
    <source>
        <dbReference type="FlyBase" id="FBgn0262890"/>
    </source>
</evidence>
<protein>
    <submittedName>
        <fullName evidence="1">Uncharacterized protein, isoform A</fullName>
    </submittedName>
    <submittedName>
        <fullName evidence="2">Uncharacterized protein, isoform B</fullName>
    </submittedName>
</protein>
<dbReference type="PaxDb" id="7227-FBpp0297407"/>
<name>M9PC53_DROME</name>
<reference evidence="2" key="13">
    <citation type="submission" date="2022-11" db="EMBL/GenBank/DDBJ databases">
        <title>Drosophila melanogaster release 4 sequence.</title>
        <authorList>
            <consortium name="Berkeley Drosophila Genome Project"/>
            <person name="Celniker S."/>
            <person name="Carlson J."/>
            <person name="Wan K."/>
            <person name="Pfeiffer B."/>
            <person name="Frise E."/>
            <person name="George R."/>
            <person name="Hoskins R."/>
            <person name="Stapleton M."/>
            <person name="Pacleb J."/>
            <person name="Park S."/>
            <person name="Svirskas R."/>
            <person name="Smith E."/>
            <person name="Yu C."/>
            <person name="Rubin G."/>
        </authorList>
    </citation>
    <scope>NUCLEOTIDE SEQUENCE</scope>
</reference>
<reference evidence="2 4" key="6">
    <citation type="journal article" date="2005" name="PLoS Comput. Biol.">
        <title>Combined evidence annotation of transposable elements in genome sequences.</title>
        <authorList>
            <person name="Quesneville H."/>
            <person name="Bergman C.M."/>
            <person name="Andrieu O."/>
            <person name="Autard D."/>
            <person name="Nouaud D."/>
            <person name="Ashburner M."/>
            <person name="Anxolabehere D."/>
        </authorList>
    </citation>
    <scope>NUCLEOTIDE SEQUENCE [LARGE SCALE GENOMIC DNA]</scope>
    <source>
        <strain evidence="4">Berkeley</strain>
    </source>
</reference>
<reference evidence="2" key="10">
    <citation type="journal article" date="2015" name="G3 (Bethesda)">
        <title>Gene Model Annotations for Drosophila melanogaster: Impact of High-Throughput Data.</title>
        <authorList>
            <consortium name="FlyBase Consortium"/>
            <person name="Matthews B.B."/>
            <person name="Dos Santos G."/>
            <person name="Crosby M.A."/>
            <person name="Emmert D.B."/>
            <person name="St Pierre S.E."/>
            <person name="Gramates L.S."/>
            <person name="Zhou P."/>
            <person name="Schroeder A.J."/>
            <person name="Falls K."/>
            <person name="Strelets V."/>
            <person name="Russo S.M."/>
            <person name="Gelbart W.M."/>
            <person name="null"/>
        </authorList>
    </citation>
    <scope>NUCLEOTIDE SEQUENCE</scope>
</reference>
<dbReference type="BioGRID-ORCS" id="12798172">
    <property type="hits" value="0 hits in 1 CRISPR screen"/>
</dbReference>
<reference evidence="2 4" key="5">
    <citation type="journal article" date="2002" name="Genome Biol.">
        <title>Heterochromatic sequences in a Drosophila whole-genome shotgun assembly.</title>
        <authorList>
            <person name="Hoskins R.A."/>
            <person name="Smith C.D."/>
            <person name="Carlson J.W."/>
            <person name="Carvalho A.B."/>
            <person name="Halpern A."/>
            <person name="Kaminker J.S."/>
            <person name="Kennedy C."/>
            <person name="Mungall C.J."/>
            <person name="Sullivan B.A."/>
            <person name="Sutton G.G."/>
            <person name="Yasuhara J.C."/>
            <person name="Wakimoto B.T."/>
            <person name="Myers E.W."/>
            <person name="Celniker S.E."/>
            <person name="Rubin G.M."/>
            <person name="Karpen G.H."/>
        </authorList>
    </citation>
    <scope>NUCLEOTIDE SEQUENCE [LARGE SCALE GENOMIC DNA]</scope>
    <source>
        <strain evidence="4">Berkeley</strain>
    </source>
</reference>
<dbReference type="AlphaFoldDB" id="M9PC53"/>
<reference evidence="4" key="4">
    <citation type="journal article" date="2002" name="Genome Biol.">
        <title>The transposable elements of the Drosophila melanogaster euchromatin: a genomics perspective.</title>
        <authorList>
            <person name="Kaminker J.S."/>
            <person name="Bergman C.M."/>
            <person name="Kronmiller B."/>
            <person name="Carlson J."/>
            <person name="Svirskas R."/>
            <person name="Patel S."/>
            <person name="Frise E."/>
            <person name="Wheeler D.A."/>
            <person name="Lewis S.E."/>
            <person name="Rubin G.M."/>
            <person name="Ashburner M."/>
            <person name="Celniker S.E."/>
        </authorList>
    </citation>
    <scope>NUCLEOTIDE SEQUENCE [LARGE SCALE GENOMIC DNA]</scope>
    <source>
        <strain evidence="4">Berkeley</strain>
    </source>
</reference>
<reference evidence="4" key="2">
    <citation type="journal article" date="2002" name="Genome Biol.">
        <title>Finishing a whole-genome shotgun: release 3 of the Drosophila melanogaster euchromatic genome sequence.</title>
        <authorList>
            <person name="Celniker S.E."/>
            <person name="Wheeler D.A."/>
            <person name="Kronmiller B."/>
            <person name="Carlson J.W."/>
            <person name="Halpern A."/>
            <person name="Patel S."/>
            <person name="Adams M."/>
            <person name="Champe M."/>
            <person name="Dugan S.P."/>
            <person name="Frise E."/>
            <person name="Hodgson A."/>
            <person name="George R.A."/>
            <person name="Hoskins R.A."/>
            <person name="Laverty T."/>
            <person name="Muzny D.M."/>
            <person name="Nelson C.R."/>
            <person name="Pacleb J.M."/>
            <person name="Park S."/>
            <person name="Pfeiffer B.D."/>
            <person name="Richards S."/>
            <person name="Sodergren E.J."/>
            <person name="Svirskas R."/>
            <person name="Tabor P.E."/>
            <person name="Wan K."/>
            <person name="Stapleton M."/>
            <person name="Sutton G.G."/>
            <person name="Venter C."/>
            <person name="Weinstock G."/>
            <person name="Scherer S.E."/>
            <person name="Myers E.W."/>
            <person name="Gibbs R.A."/>
            <person name="Rubin G.M."/>
        </authorList>
    </citation>
    <scope>NUCLEOTIDE SEQUENCE [LARGE SCALE GENOMIC DNA]</scope>
    <source>
        <strain evidence="4">Berkeley</strain>
    </source>
</reference>
<dbReference type="Bgee" id="FBgn0262890">
    <property type="expression patterns" value="Expressed in eye disc (Drosophila)"/>
</dbReference>
<dbReference type="GeneID" id="12798172"/>
<gene>
    <name evidence="2" type="primary">Dmel\CG43245</name>
    <name evidence="2" type="synonym">FBgn0262890</name>
    <name evidence="2 3" type="ORF">CG43245</name>
    <name evidence="2" type="ORF">Dmel_CG43245</name>
</gene>
<reference evidence="2" key="12">
    <citation type="journal article" date="2015" name="Genome Res.">
        <title>The Release 6 reference sequence of the Drosophila melanogaster genome.</title>
        <authorList>
            <person name="Hoskins R.A."/>
            <person name="Carlson J.W."/>
            <person name="Wan K.H."/>
            <person name="Park S."/>
            <person name="Mendez I."/>
            <person name="Galle S.E."/>
            <person name="Booth B.W."/>
            <person name="Pfeiffer B.D."/>
            <person name="George R.A."/>
            <person name="Svirskas R."/>
            <person name="Krzywinski M."/>
            <person name="Schein J."/>
            <person name="Accardo M.C."/>
            <person name="Damia E."/>
            <person name="Messina G."/>
            <person name="Mendez-Lago M."/>
            <person name="de Pablos B."/>
            <person name="Demakova O.V."/>
            <person name="Andreyeva E.N."/>
            <person name="Boldyreva L.V."/>
            <person name="Marra M."/>
            <person name="Carvalho A.B."/>
            <person name="Dimitri P."/>
            <person name="Villasante A."/>
            <person name="Zhimulev I.F."/>
            <person name="Rubin G.M."/>
            <person name="Karpen G.H."/>
            <person name="Celniker S.E."/>
        </authorList>
    </citation>
    <scope>NUCLEOTIDE SEQUENCE</scope>
</reference>
<accession>M9PC53</accession>
<dbReference type="STRING" id="7227.FBpp0297407"/>
<keyword evidence="4" id="KW-1185">Reference proteome</keyword>
<sequence>MYGPDGPNTKMRGCCGRELDRTHILDGNLDGGSNSSSVISVQKERAVRLSPVAAHARVMILWPFYN</sequence>
<proteinExistence type="predicted"/>
<dbReference type="HOGENOM" id="CLU_2833841_0_0_1"/>
<reference evidence="2 4" key="8">
    <citation type="journal article" date="2007" name="Science">
        <title>The Release 5.1 annotation of Drosophila melanogaster heterochromatin.</title>
        <authorList>
            <person name="Smith C.D."/>
            <person name="Shu S."/>
            <person name="Mungall C.J."/>
            <person name="Karpen G.H."/>
        </authorList>
    </citation>
    <scope>NUCLEOTIDE SEQUENCE [LARGE SCALE GENOMIC DNA]</scope>
    <source>
        <strain evidence="4">Berkeley</strain>
    </source>
</reference>
<dbReference type="RefSeq" id="NP_001261688.1">
    <property type="nucleotide sequence ID" value="NM_001274759.1"/>
</dbReference>
<dbReference type="AGR" id="FB:FBgn0262890"/>
<reference evidence="2" key="7">
    <citation type="submission" date="2006-08" db="EMBL/GenBank/DDBJ databases">
        <authorList>
            <person name="Celniker S."/>
            <person name="Carlson J."/>
            <person name="Wan K."/>
            <person name="Frise E."/>
            <person name="Hoskins R."/>
            <person name="Park S."/>
            <person name="Svirskas R."/>
            <person name="Rubin G."/>
        </authorList>
    </citation>
    <scope>NUCLEOTIDE SEQUENCE</scope>
</reference>
<dbReference type="VEuPathDB" id="VectorBase:FBgn0262890"/>
<dbReference type="InParanoid" id="M9PC53"/>
<evidence type="ECO:0000313" key="2">
    <source>
        <dbReference type="EMBL" id="AGB94382.1"/>
    </source>
</evidence>
<dbReference type="KEGG" id="dme:Dmel_CG43245"/>
<organism evidence="2 4">
    <name type="scientific">Drosophila melanogaster</name>
    <name type="common">Fruit fly</name>
    <dbReference type="NCBI Taxonomy" id="7227"/>
    <lineage>
        <taxon>Eukaryota</taxon>
        <taxon>Metazoa</taxon>
        <taxon>Ecdysozoa</taxon>
        <taxon>Arthropoda</taxon>
        <taxon>Hexapoda</taxon>
        <taxon>Insecta</taxon>
        <taxon>Pterygota</taxon>
        <taxon>Neoptera</taxon>
        <taxon>Endopterygota</taxon>
        <taxon>Diptera</taxon>
        <taxon>Brachycera</taxon>
        <taxon>Muscomorpha</taxon>
        <taxon>Ephydroidea</taxon>
        <taxon>Drosophilidae</taxon>
        <taxon>Drosophila</taxon>
        <taxon>Sophophora</taxon>
    </lineage>
</organism>